<evidence type="ECO:0000256" key="1">
    <source>
        <dbReference type="SAM" id="MobiDB-lite"/>
    </source>
</evidence>
<dbReference type="EMBL" id="ML994647">
    <property type="protein sequence ID" value="KAF2182677.1"/>
    <property type="molecule type" value="Genomic_DNA"/>
</dbReference>
<protein>
    <submittedName>
        <fullName evidence="2">Uncharacterized protein</fullName>
    </submittedName>
</protein>
<reference evidence="2" key="1">
    <citation type="journal article" date="2020" name="Stud. Mycol.">
        <title>101 Dothideomycetes genomes: a test case for predicting lifestyles and emergence of pathogens.</title>
        <authorList>
            <person name="Haridas S."/>
            <person name="Albert R."/>
            <person name="Binder M."/>
            <person name="Bloem J."/>
            <person name="Labutti K."/>
            <person name="Salamov A."/>
            <person name="Andreopoulos B."/>
            <person name="Baker S."/>
            <person name="Barry K."/>
            <person name="Bills G."/>
            <person name="Bluhm B."/>
            <person name="Cannon C."/>
            <person name="Castanera R."/>
            <person name="Culley D."/>
            <person name="Daum C."/>
            <person name="Ezra D."/>
            <person name="Gonzalez J."/>
            <person name="Henrissat B."/>
            <person name="Kuo A."/>
            <person name="Liang C."/>
            <person name="Lipzen A."/>
            <person name="Lutzoni F."/>
            <person name="Magnuson J."/>
            <person name="Mondo S."/>
            <person name="Nolan M."/>
            <person name="Ohm R."/>
            <person name="Pangilinan J."/>
            <person name="Park H.-J."/>
            <person name="Ramirez L."/>
            <person name="Alfaro M."/>
            <person name="Sun H."/>
            <person name="Tritt A."/>
            <person name="Yoshinaga Y."/>
            <person name="Zwiers L.-H."/>
            <person name="Turgeon B."/>
            <person name="Goodwin S."/>
            <person name="Spatafora J."/>
            <person name="Crous P."/>
            <person name="Grigoriev I."/>
        </authorList>
    </citation>
    <scope>NUCLEOTIDE SEQUENCE</scope>
    <source>
        <strain evidence="2">CBS 207.26</strain>
    </source>
</reference>
<evidence type="ECO:0000313" key="2">
    <source>
        <dbReference type="EMBL" id="KAF2182677.1"/>
    </source>
</evidence>
<sequence>MEIVRKLESGQQRIGDSPTDLASQAASTPDTTGQCMDNEEPPVDPTWKHQRSSEGNPNSSTPTSIPQTQYLVPGLNATESSLNPFVPICVTLPSQEIHHVVSVLHRIKVSTFDTFLVFRISLPDTCLSSIKRQILRGGPILMNCLLYYLTDFAYSPDSEDLVETRKEVRSILVDGIRPFAAALLSSVPTSNPETRLLKLTSLLGMQVLLRTG</sequence>
<accession>A0A6A6DSR2</accession>
<gene>
    <name evidence="2" type="ORF">K469DRAFT_711824</name>
</gene>
<keyword evidence="3" id="KW-1185">Reference proteome</keyword>
<feature type="compositionally biased region" description="Polar residues" evidence="1">
    <location>
        <begin position="53"/>
        <end position="68"/>
    </location>
</feature>
<feature type="region of interest" description="Disordered" evidence="1">
    <location>
        <begin position="1"/>
        <end position="68"/>
    </location>
</feature>
<proteinExistence type="predicted"/>
<organism evidence="2 3">
    <name type="scientific">Zopfia rhizophila CBS 207.26</name>
    <dbReference type="NCBI Taxonomy" id="1314779"/>
    <lineage>
        <taxon>Eukaryota</taxon>
        <taxon>Fungi</taxon>
        <taxon>Dikarya</taxon>
        <taxon>Ascomycota</taxon>
        <taxon>Pezizomycotina</taxon>
        <taxon>Dothideomycetes</taxon>
        <taxon>Dothideomycetes incertae sedis</taxon>
        <taxon>Zopfiaceae</taxon>
        <taxon>Zopfia</taxon>
    </lineage>
</organism>
<feature type="compositionally biased region" description="Polar residues" evidence="1">
    <location>
        <begin position="9"/>
        <end position="35"/>
    </location>
</feature>
<dbReference type="Proteomes" id="UP000800200">
    <property type="component" value="Unassembled WGS sequence"/>
</dbReference>
<dbReference type="AlphaFoldDB" id="A0A6A6DSR2"/>
<name>A0A6A6DSR2_9PEZI</name>
<evidence type="ECO:0000313" key="3">
    <source>
        <dbReference type="Proteomes" id="UP000800200"/>
    </source>
</evidence>